<feature type="compositionally biased region" description="Acidic residues" evidence="8">
    <location>
        <begin position="9"/>
        <end position="20"/>
    </location>
</feature>
<dbReference type="PANTHER" id="PTHR23329">
    <property type="entry name" value="TUFTELIN-INTERACTING PROTEIN 11-RELATED"/>
    <property type="match status" value="1"/>
</dbReference>
<dbReference type="EMBL" id="CAJVQB010010072">
    <property type="protein sequence ID" value="CAG8736345.1"/>
    <property type="molecule type" value="Genomic_DNA"/>
</dbReference>
<evidence type="ECO:0000256" key="6">
    <source>
        <dbReference type="ARBA" id="ARBA00023242"/>
    </source>
</evidence>
<dbReference type="PIRSF" id="PIRSF017706">
    <property type="entry name" value="TFIP11"/>
    <property type="match status" value="1"/>
</dbReference>
<evidence type="ECO:0000256" key="2">
    <source>
        <dbReference type="ARBA" id="ARBA00010900"/>
    </source>
</evidence>
<dbReference type="Pfam" id="PF07842">
    <property type="entry name" value="GCFC"/>
    <property type="match status" value="1"/>
</dbReference>
<keyword evidence="3 7" id="KW-0507">mRNA processing</keyword>
<evidence type="ECO:0000256" key="1">
    <source>
        <dbReference type="ARBA" id="ARBA00004123"/>
    </source>
</evidence>
<feature type="domain" description="G-patch" evidence="9">
    <location>
        <begin position="161"/>
        <end position="207"/>
    </location>
</feature>
<keyword evidence="5 7" id="KW-0508">mRNA splicing</keyword>
<feature type="region of interest" description="Disordered" evidence="8">
    <location>
        <begin position="208"/>
        <end position="227"/>
    </location>
</feature>
<reference evidence="10 11" key="1">
    <citation type="submission" date="2021-06" db="EMBL/GenBank/DDBJ databases">
        <authorList>
            <person name="Kallberg Y."/>
            <person name="Tangrot J."/>
            <person name="Rosling A."/>
        </authorList>
    </citation>
    <scope>NUCLEOTIDE SEQUENCE [LARGE SCALE GENOMIC DNA]</scope>
    <source>
        <strain evidence="10 11">120-4 pot B 10/14</strain>
    </source>
</reference>
<evidence type="ECO:0000313" key="11">
    <source>
        <dbReference type="Proteomes" id="UP000789901"/>
    </source>
</evidence>
<dbReference type="Pfam" id="PF12457">
    <property type="entry name" value="TIP_N"/>
    <property type="match status" value="1"/>
</dbReference>
<evidence type="ECO:0000259" key="9">
    <source>
        <dbReference type="PROSITE" id="PS50174"/>
    </source>
</evidence>
<dbReference type="InterPro" id="IPR024933">
    <property type="entry name" value="TFP11"/>
</dbReference>
<dbReference type="InterPro" id="IPR022159">
    <property type="entry name" value="STIP/TFIP11_N"/>
</dbReference>
<protein>
    <submittedName>
        <fullName evidence="10">9862_t:CDS:1</fullName>
    </submittedName>
</protein>
<dbReference type="InterPro" id="IPR000467">
    <property type="entry name" value="G_patch_dom"/>
</dbReference>
<feature type="region of interest" description="Disordered" evidence="8">
    <location>
        <begin position="111"/>
        <end position="140"/>
    </location>
</feature>
<dbReference type="PANTHER" id="PTHR23329:SF1">
    <property type="entry name" value="TUFTELIN-INTERACTING PROTEIN 11"/>
    <property type="match status" value="1"/>
</dbReference>
<evidence type="ECO:0000256" key="8">
    <source>
        <dbReference type="SAM" id="MobiDB-lite"/>
    </source>
</evidence>
<dbReference type="InterPro" id="IPR022783">
    <property type="entry name" value="GCFC_dom"/>
</dbReference>
<name>A0ABN7V6B0_GIGMA</name>
<feature type="compositionally biased region" description="Basic and acidic residues" evidence="8">
    <location>
        <begin position="122"/>
        <end position="134"/>
    </location>
</feature>
<evidence type="ECO:0000256" key="7">
    <source>
        <dbReference type="PIRNR" id="PIRNR017706"/>
    </source>
</evidence>
<dbReference type="InterPro" id="IPR045211">
    <property type="entry name" value="TFP11/STIP/Ntr1"/>
</dbReference>
<evidence type="ECO:0000256" key="3">
    <source>
        <dbReference type="ARBA" id="ARBA00022664"/>
    </source>
</evidence>
<feature type="region of interest" description="Disordered" evidence="8">
    <location>
        <begin position="60"/>
        <end position="96"/>
    </location>
</feature>
<dbReference type="PROSITE" id="PS50174">
    <property type="entry name" value="G_PATCH"/>
    <property type="match status" value="1"/>
</dbReference>
<keyword evidence="6 7" id="KW-0539">Nucleus</keyword>
<feature type="compositionally biased region" description="Acidic residues" evidence="8">
    <location>
        <begin position="111"/>
        <end position="121"/>
    </location>
</feature>
<comment type="caution">
    <text evidence="10">The sequence shown here is derived from an EMBL/GenBank/DDBJ whole genome shotgun (WGS) entry which is preliminary data.</text>
</comment>
<keyword evidence="4 7" id="KW-0747">Spliceosome</keyword>
<proteinExistence type="inferred from homology"/>
<evidence type="ECO:0000256" key="4">
    <source>
        <dbReference type="ARBA" id="ARBA00022728"/>
    </source>
</evidence>
<comment type="subcellular location">
    <subcellularLocation>
        <location evidence="1 7">Nucleus</location>
    </subcellularLocation>
</comment>
<gene>
    <name evidence="10" type="ORF">GMARGA_LOCUS14906</name>
</gene>
<dbReference type="Pfam" id="PF01585">
    <property type="entry name" value="G-patch"/>
    <property type="match status" value="1"/>
</dbReference>
<evidence type="ECO:0000256" key="5">
    <source>
        <dbReference type="ARBA" id="ARBA00023187"/>
    </source>
</evidence>
<feature type="compositionally biased region" description="Basic and acidic residues" evidence="8">
    <location>
        <begin position="208"/>
        <end position="222"/>
    </location>
</feature>
<dbReference type="Proteomes" id="UP000789901">
    <property type="component" value="Unassembled WGS sequence"/>
</dbReference>
<comment type="similarity">
    <text evidence="2 7">Belongs to the TFP11/STIP family.</text>
</comment>
<sequence>MPRRRAEIDDGLDSSDDSENEMLEILDPLLQEEAQLFKDPSRYHKRRKFTQEEAYLGIWADREDEDDVRSGRRKGDVQFVASTSKSIQSTSIEDDDLDDIDKKDSIVISDDSFEGYSDDEKDMSRSGLHREKIHAVKPPLENPWKKPSVIDKDFGKFEQHTKGIGLKLMQKMGYKIGEGLGVEGHGITKPIETKLRPQKMGLAYRGFDEKTEQARKNAKRQDSDEEENLIKQVPKVKKNAWKKSTKSKKINIEYKTADEIMNEAASITPVRPMKIIDMTGPQTRELSSASQITSLTIPDSSTRLPELRHNLRLIVDMSKADLEHFTREKRIQNERTKALKRDVDRVTALIEDEAGRINRLNDIMSIVNECNRLLTLAISSNSPSLQLFMEPFEKLQTKYQDEYALYELDTAVIAIIAPVFKQYMTFWDPLENPQLGLQEFQKWKGLLKTTKMMLSENDHLRELSMTPYESMMYNIWLPKVSNTWSARDFDPAIRLLESWRPPLLPVFIYENIKNQLIMPKLTREVDAWNPKTDNEMIHQWLHPWLPVLGELMDPLYVTIRQKFRVILQNWDPMDTKAMAILYPWKNCHIKTALTTINKVFTPEDMQLFLVKSILPKLSEMMRTRFQINPRKQELELFNCVMSWRHMFTSEIFGRLFETAFFPKWLDVLYTLLTHNPDYDEIKEWYRFWKSLFPPEMLSDLIIEAQFIKGLNMIDESISLGNESASRLPHPSQRSEIPIPDSEQFFSSTKPTPIIDDAEITFKEIIEEFAEEENLLFLPTNKNHKISGKPLYRLGRTQGAGGLTLYLDDDVMYVKQGLEWLPMGFDEVLEKLT</sequence>
<accession>A0ABN7V6B0</accession>
<organism evidence="10 11">
    <name type="scientific">Gigaspora margarita</name>
    <dbReference type="NCBI Taxonomy" id="4874"/>
    <lineage>
        <taxon>Eukaryota</taxon>
        <taxon>Fungi</taxon>
        <taxon>Fungi incertae sedis</taxon>
        <taxon>Mucoromycota</taxon>
        <taxon>Glomeromycotina</taxon>
        <taxon>Glomeromycetes</taxon>
        <taxon>Diversisporales</taxon>
        <taxon>Gigasporaceae</taxon>
        <taxon>Gigaspora</taxon>
    </lineage>
</organism>
<dbReference type="SMART" id="SM00443">
    <property type="entry name" value="G_patch"/>
    <property type="match status" value="1"/>
</dbReference>
<feature type="region of interest" description="Disordered" evidence="8">
    <location>
        <begin position="1"/>
        <end position="20"/>
    </location>
</feature>
<feature type="compositionally biased region" description="Polar residues" evidence="8">
    <location>
        <begin position="80"/>
        <end position="90"/>
    </location>
</feature>
<keyword evidence="11" id="KW-1185">Reference proteome</keyword>
<evidence type="ECO:0000313" key="10">
    <source>
        <dbReference type="EMBL" id="CAG8736345.1"/>
    </source>
</evidence>